<dbReference type="OMA" id="EHTFPQM"/>
<dbReference type="InterPro" id="IPR036322">
    <property type="entry name" value="WD40_repeat_dom_sf"/>
</dbReference>
<proteinExistence type="predicted"/>
<evidence type="ECO:0000256" key="1">
    <source>
        <dbReference type="PROSITE-ProRule" id="PRU00221"/>
    </source>
</evidence>
<organism evidence="3">
    <name type="scientific">Camponotus floridanus</name>
    <name type="common">Florida carpenter ant</name>
    <dbReference type="NCBI Taxonomy" id="104421"/>
    <lineage>
        <taxon>Eukaryota</taxon>
        <taxon>Metazoa</taxon>
        <taxon>Ecdysozoa</taxon>
        <taxon>Arthropoda</taxon>
        <taxon>Hexapoda</taxon>
        <taxon>Insecta</taxon>
        <taxon>Pterygota</taxon>
        <taxon>Neoptera</taxon>
        <taxon>Endopterygota</taxon>
        <taxon>Hymenoptera</taxon>
        <taxon>Apocrita</taxon>
        <taxon>Aculeata</taxon>
        <taxon>Formicoidea</taxon>
        <taxon>Formicidae</taxon>
        <taxon>Formicinae</taxon>
        <taxon>Camponotus</taxon>
    </lineage>
</organism>
<dbReference type="SMART" id="SM00320">
    <property type="entry name" value="WD40"/>
    <property type="match status" value="7"/>
</dbReference>
<keyword evidence="1" id="KW-0853">WD repeat</keyword>
<dbReference type="InParanoid" id="E2AV97"/>
<reference evidence="2 3" key="1">
    <citation type="journal article" date="2010" name="Science">
        <title>Genomic comparison of the ants Camponotus floridanus and Harpegnathos saltator.</title>
        <authorList>
            <person name="Bonasio R."/>
            <person name="Zhang G."/>
            <person name="Ye C."/>
            <person name="Mutti N.S."/>
            <person name="Fang X."/>
            <person name="Qin N."/>
            <person name="Donahue G."/>
            <person name="Yang P."/>
            <person name="Li Q."/>
            <person name="Li C."/>
            <person name="Zhang P."/>
            <person name="Huang Z."/>
            <person name="Berger S.L."/>
            <person name="Reinberg D."/>
            <person name="Wang J."/>
            <person name="Liebig J."/>
        </authorList>
    </citation>
    <scope>NUCLEOTIDE SEQUENCE [LARGE SCALE GENOMIC DNA]</scope>
    <source>
        <strain evidence="3">C129</strain>
    </source>
</reference>
<evidence type="ECO:0000313" key="2">
    <source>
        <dbReference type="EMBL" id="EFN62651.1"/>
    </source>
</evidence>
<dbReference type="PANTHER" id="PTHR19847:SF7">
    <property type="entry name" value="DDB1- AND CUL4-ASSOCIATED FACTOR 11"/>
    <property type="match status" value="1"/>
</dbReference>
<dbReference type="OrthoDB" id="63070at2759"/>
<name>E2AV97_CAMFO</name>
<dbReference type="GO" id="GO:0080008">
    <property type="term" value="C:Cul4-RING E3 ubiquitin ligase complex"/>
    <property type="evidence" value="ECO:0007669"/>
    <property type="project" value="TreeGrafter"/>
</dbReference>
<protein>
    <submittedName>
        <fullName evidence="2">WD repeat-containing protein 23</fullName>
    </submittedName>
</protein>
<evidence type="ECO:0000313" key="3">
    <source>
        <dbReference type="Proteomes" id="UP000000311"/>
    </source>
</evidence>
<keyword evidence="3" id="KW-1185">Reference proteome</keyword>
<dbReference type="SUPFAM" id="SSF50978">
    <property type="entry name" value="WD40 repeat-like"/>
    <property type="match status" value="1"/>
</dbReference>
<feature type="repeat" description="WD" evidence="1">
    <location>
        <begin position="294"/>
        <end position="328"/>
    </location>
</feature>
<dbReference type="STRING" id="104421.E2AV97"/>
<dbReference type="GO" id="GO:0043161">
    <property type="term" value="P:proteasome-mediated ubiquitin-dependent protein catabolic process"/>
    <property type="evidence" value="ECO:0007669"/>
    <property type="project" value="TreeGrafter"/>
</dbReference>
<dbReference type="InterPro" id="IPR051859">
    <property type="entry name" value="DCAF"/>
</dbReference>
<dbReference type="PROSITE" id="PS50294">
    <property type="entry name" value="WD_REPEATS_REGION"/>
    <property type="match status" value="3"/>
</dbReference>
<dbReference type="PROSITE" id="PS50082">
    <property type="entry name" value="WD_REPEATS_2"/>
    <property type="match status" value="3"/>
</dbReference>
<dbReference type="InterPro" id="IPR015943">
    <property type="entry name" value="WD40/YVTN_repeat-like_dom_sf"/>
</dbReference>
<feature type="repeat" description="WD" evidence="1">
    <location>
        <begin position="422"/>
        <end position="463"/>
    </location>
</feature>
<dbReference type="Proteomes" id="UP000000311">
    <property type="component" value="Unassembled WGS sequence"/>
</dbReference>
<dbReference type="Gene3D" id="2.130.10.10">
    <property type="entry name" value="YVTN repeat-like/Quinoprotein amine dehydrogenase"/>
    <property type="match status" value="2"/>
</dbReference>
<gene>
    <name evidence="2" type="ORF">EAG_16393</name>
</gene>
<dbReference type="PANTHER" id="PTHR19847">
    <property type="entry name" value="DDB1- AND CUL4-ASSOCIATED FACTOR 11"/>
    <property type="match status" value="1"/>
</dbReference>
<dbReference type="Pfam" id="PF00400">
    <property type="entry name" value="WD40"/>
    <property type="match status" value="3"/>
</dbReference>
<dbReference type="FunCoup" id="E2AV97">
    <property type="interactions" value="470"/>
</dbReference>
<sequence>MYTAQLHNYTILNHYLPFLSANNIEDRSDESEDEVANTSNQRFVQDTTRLVENDINYITRQASGIAYSSDQQNVSIIPVIQRRSLKPDSFTTNEKCRLRNSLLPNKPCIVKNYNSKVFCGLYSKDGKFFITATQDKRLQMYHTCGDRIDLYKEIQACDVGWSILDIAFSPDGRHIAYSSWSESLYQVSLHGCRNWALEKLQLSPIDRRFCVFSIVFSYDGREIFGGANNGYIYIYDRECNRQILRFSGHSKDVNTVAIADNISQIFYSGSDDGLCKVWDRRLISETNSRPVGVLVGHNNGITHIDSRGDGRYLISNSKDQSIKLWDIRKCSSHRAEEIARQFVNRQHWDYRWQRMPEIMREPQVLDGDTSVMTYYGHCVRKTLIRCRFSPNITTGQKYISTGDSRGRLIIYDLLTGKIVLNIRGHRGCVRDVSWHPYNHNIYTSSWDGKIVKWSDRDETNINMNNQEDEEVMVNNVPQLRRSERIAEQRRAC</sequence>
<dbReference type="InterPro" id="IPR001680">
    <property type="entry name" value="WD40_rpt"/>
</dbReference>
<feature type="repeat" description="WD" evidence="1">
    <location>
        <begin position="246"/>
        <end position="279"/>
    </location>
</feature>
<dbReference type="EMBL" id="GL443059">
    <property type="protein sequence ID" value="EFN62651.1"/>
    <property type="molecule type" value="Genomic_DNA"/>
</dbReference>
<accession>E2AV97</accession>
<dbReference type="AlphaFoldDB" id="E2AV97"/>